<feature type="domain" description="Immunoglobulin V-set" evidence="1">
    <location>
        <begin position="51"/>
        <end position="155"/>
    </location>
</feature>
<dbReference type="PANTHER" id="PTHR46484:SF3">
    <property type="entry name" value="MYELIN-ASSOCIATED GLYCOPROTEIN-LIKE"/>
    <property type="match status" value="1"/>
</dbReference>
<accession>A0A3B5KF72</accession>
<reference evidence="2 3" key="1">
    <citation type="journal article" date="2011" name="Genome Biol. Evol.">
        <title>Integration of the genetic map and genome assembly of fugu facilitates insights into distinct features of genome evolution in teleosts and mammals.</title>
        <authorList>
            <person name="Kai W."/>
            <person name="Kikuchi K."/>
            <person name="Tohari S."/>
            <person name="Chew A.K."/>
            <person name="Tay A."/>
            <person name="Fujiwara A."/>
            <person name="Hosoya S."/>
            <person name="Suetake H."/>
            <person name="Naruse K."/>
            <person name="Brenner S."/>
            <person name="Suzuki Y."/>
            <person name="Venkatesh B."/>
        </authorList>
    </citation>
    <scope>NUCLEOTIDE SEQUENCE [LARGE SCALE GENOMIC DNA]</scope>
</reference>
<reference evidence="2" key="3">
    <citation type="submission" date="2025-09" db="UniProtKB">
        <authorList>
            <consortium name="Ensembl"/>
        </authorList>
    </citation>
    <scope>IDENTIFICATION</scope>
</reference>
<dbReference type="Ensembl" id="ENSTRUT00000054855.2">
    <property type="protein sequence ID" value="ENSTRUP00000052048.2"/>
    <property type="gene ID" value="ENSTRUG00000024911.2"/>
</dbReference>
<evidence type="ECO:0000313" key="3">
    <source>
        <dbReference type="Proteomes" id="UP000005226"/>
    </source>
</evidence>
<reference evidence="2" key="2">
    <citation type="submission" date="2025-08" db="UniProtKB">
        <authorList>
            <consortium name="Ensembl"/>
        </authorList>
    </citation>
    <scope>IDENTIFICATION</scope>
</reference>
<dbReference type="AlphaFoldDB" id="A0A3B5KF72"/>
<sequence length="225" mass="25019">MKHSNFPFSVSIPPVFAAARAGLQSCLWILSFLCVLSALCRGIQTLVPSVPDQIQALVGSCVIIPCSFTPPAPHFHRKAKKETVSIRLSFRGGSHFFPLRSTAFNSEDQDQMSREFHGRTALFGQITNGDCSLKIERIRMDDARVFEVALKRADDFLWGKPRRFNLDVVGELNLMCLKGATPCWSAHVKLIHRHFSTIGLTANRAAPCTSASARTRFECLTSHET</sequence>
<evidence type="ECO:0000313" key="2">
    <source>
        <dbReference type="Ensembl" id="ENSTRUP00000052048.2"/>
    </source>
</evidence>
<dbReference type="InParanoid" id="A0A3B5KF72"/>
<dbReference type="InterPro" id="IPR036179">
    <property type="entry name" value="Ig-like_dom_sf"/>
</dbReference>
<dbReference type="Pfam" id="PF07686">
    <property type="entry name" value="V-set"/>
    <property type="match status" value="1"/>
</dbReference>
<dbReference type="GeneTree" id="ENSGT00940000173371"/>
<organism evidence="2 3">
    <name type="scientific">Takifugu rubripes</name>
    <name type="common">Japanese pufferfish</name>
    <name type="synonym">Fugu rubripes</name>
    <dbReference type="NCBI Taxonomy" id="31033"/>
    <lineage>
        <taxon>Eukaryota</taxon>
        <taxon>Metazoa</taxon>
        <taxon>Chordata</taxon>
        <taxon>Craniata</taxon>
        <taxon>Vertebrata</taxon>
        <taxon>Euteleostomi</taxon>
        <taxon>Actinopterygii</taxon>
        <taxon>Neopterygii</taxon>
        <taxon>Teleostei</taxon>
        <taxon>Neoteleostei</taxon>
        <taxon>Acanthomorphata</taxon>
        <taxon>Eupercaria</taxon>
        <taxon>Tetraodontiformes</taxon>
        <taxon>Tetradontoidea</taxon>
        <taxon>Tetraodontidae</taxon>
        <taxon>Takifugu</taxon>
    </lineage>
</organism>
<dbReference type="SUPFAM" id="SSF48726">
    <property type="entry name" value="Immunoglobulin"/>
    <property type="match status" value="1"/>
</dbReference>
<name>A0A3B5KF72_TAKRU</name>
<evidence type="ECO:0000259" key="1">
    <source>
        <dbReference type="Pfam" id="PF07686"/>
    </source>
</evidence>
<dbReference type="PANTHER" id="PTHR46484">
    <property type="entry name" value="SI:CH211-171H4.5-RELATED"/>
    <property type="match status" value="1"/>
</dbReference>
<dbReference type="Proteomes" id="UP000005226">
    <property type="component" value="Chromosome 7"/>
</dbReference>
<keyword evidence="3" id="KW-1185">Reference proteome</keyword>
<proteinExistence type="predicted"/>
<dbReference type="InterPro" id="IPR013783">
    <property type="entry name" value="Ig-like_fold"/>
</dbReference>
<dbReference type="InterPro" id="IPR013106">
    <property type="entry name" value="Ig_V-set"/>
</dbReference>
<protein>
    <recommendedName>
        <fullName evidence="1">Immunoglobulin V-set domain-containing protein</fullName>
    </recommendedName>
</protein>
<dbReference type="Gene3D" id="2.60.40.10">
    <property type="entry name" value="Immunoglobulins"/>
    <property type="match status" value="1"/>
</dbReference>